<dbReference type="Proteomes" id="UP000029646">
    <property type="component" value="Unassembled WGS sequence"/>
</dbReference>
<gene>
    <name evidence="1" type="ORF">JCM19301_3236</name>
    <name evidence="2" type="ORF">JCM19302_52</name>
</gene>
<dbReference type="AlphaFoldDB" id="A0A090WY44"/>
<protein>
    <recommendedName>
        <fullName evidence="5">Lipoprotein</fullName>
    </recommendedName>
</protein>
<evidence type="ECO:0000313" key="2">
    <source>
        <dbReference type="EMBL" id="GAL72307.1"/>
    </source>
</evidence>
<evidence type="ECO:0000313" key="4">
    <source>
        <dbReference type="Proteomes" id="UP000029646"/>
    </source>
</evidence>
<dbReference type="eggNOG" id="ENOG5032ZEY">
    <property type="taxonomic scope" value="Bacteria"/>
</dbReference>
<dbReference type="PROSITE" id="PS51257">
    <property type="entry name" value="PROKAR_LIPOPROTEIN"/>
    <property type="match status" value="1"/>
</dbReference>
<sequence length="277" mass="30987">MFLNNKSIMKKFLVPILAIFFISCQEDETAQDTNPTAALEALTEYVTVNKVFQDVGNNSGDAILESENSISTSKSNNNKGNNPIITIEPLDFNTFPKTITIDYQEGVLGKDGITRKGIVTIVSTDWYRKADSEHTTTFNNYYHEDFKVEGTHYMKNLGKNNDENLEYSVTINNGKITTNTGAVINYTENSTRTWVAGSDTPLNIWDDEYLLNGSQSGVSSKGVEYTLTVEKPLHFVLLPRNIKSGILDVDIASIDDIKLNYSDRTITIFGKSYPFIN</sequence>
<evidence type="ECO:0000313" key="1">
    <source>
        <dbReference type="EMBL" id="GAL68649.1"/>
    </source>
</evidence>
<dbReference type="EMBL" id="BBNR01000023">
    <property type="protein sequence ID" value="GAL68649.1"/>
    <property type="molecule type" value="Genomic_DNA"/>
</dbReference>
<dbReference type="EMBL" id="BBNS01000022">
    <property type="protein sequence ID" value="GAL72307.1"/>
    <property type="molecule type" value="Genomic_DNA"/>
</dbReference>
<dbReference type="Proteomes" id="UP000029641">
    <property type="component" value="Unassembled WGS sequence"/>
</dbReference>
<evidence type="ECO:0000313" key="3">
    <source>
        <dbReference type="Proteomes" id="UP000029641"/>
    </source>
</evidence>
<name>A0A090WY44_9FLAO</name>
<proteinExistence type="predicted"/>
<accession>A0A090WY44</accession>
<evidence type="ECO:0008006" key="5">
    <source>
        <dbReference type="Google" id="ProtNLM"/>
    </source>
</evidence>
<comment type="caution">
    <text evidence="2">The sequence shown here is derived from an EMBL/GenBank/DDBJ whole genome shotgun (WGS) entry which is preliminary data.</text>
</comment>
<organism evidence="2 4">
    <name type="scientific">Jejuia pallidilutea</name>
    <dbReference type="NCBI Taxonomy" id="504487"/>
    <lineage>
        <taxon>Bacteria</taxon>
        <taxon>Pseudomonadati</taxon>
        <taxon>Bacteroidota</taxon>
        <taxon>Flavobacteriia</taxon>
        <taxon>Flavobacteriales</taxon>
        <taxon>Flavobacteriaceae</taxon>
        <taxon>Jejuia</taxon>
    </lineage>
</organism>
<reference evidence="3 4" key="1">
    <citation type="journal article" date="2014" name="Genome Announc.">
        <title>Draft Genome Sequence of Marine Flavobacterium Jejuia pallidilutea Strain 11shimoA1 and Pigmentation Mutants.</title>
        <authorList>
            <person name="Takatani N."/>
            <person name="Nakanishi M."/>
            <person name="Meirelles P."/>
            <person name="Mino S."/>
            <person name="Suda W."/>
            <person name="Oshima K."/>
            <person name="Hattori M."/>
            <person name="Ohkuma M."/>
            <person name="Hosokawa M."/>
            <person name="Miyashita K."/>
            <person name="Thompson F.L."/>
            <person name="Niwa A."/>
            <person name="Sawabe T."/>
            <person name="Sawabe T."/>
        </authorList>
    </citation>
    <scope>NUCLEOTIDE SEQUENCE [LARGE SCALE GENOMIC DNA]</scope>
    <source>
        <strain evidence="1 3">JCM 19301</strain>
        <strain evidence="2">JCM 19302</strain>
        <strain evidence="4">JCM19302</strain>
    </source>
</reference>